<comment type="caution">
    <text evidence="2">The sequence shown here is derived from an EMBL/GenBank/DDBJ whole genome shotgun (WGS) entry which is preliminary data.</text>
</comment>
<evidence type="ECO:0000256" key="1">
    <source>
        <dbReference type="SAM" id="MobiDB-lite"/>
    </source>
</evidence>
<sequence length="289" mass="32073">MFTQFRSQYPTGGLVSELLQVHEGHYLVRTLVQVSGVTLASGMAAAPTLELAEDQARIRALALLDIHPPASSTSPLQNGSRHLEAAVPQPIEPAVVETPETTPLEPQSPPIQPIVQPVETSIPDVPVPEVTSTWEASESPLEEESSSWMPEDLSPLPEADTAYSPPNLPEPSASVEEAVDFTEISIQINLELKHIGWTQKQENSYLKRIYGKNGRALLSDRELLEFLHYLQAYAQTTVELERLNWSNEQGSEYLEETYAKKSRALLKCDELQGFLSYLQTQPTPNEALF</sequence>
<evidence type="ECO:0000313" key="2">
    <source>
        <dbReference type="EMBL" id="OEJ74436.1"/>
    </source>
</evidence>
<dbReference type="AlphaFoldDB" id="A0A1E5QIB1"/>
<name>A0A1E5QIB1_9CYAN</name>
<dbReference type="OrthoDB" id="482635at2"/>
<gene>
    <name evidence="2" type="ORF">BH720_14530</name>
</gene>
<proteinExistence type="predicted"/>
<dbReference type="STRING" id="1781255.BH720_14530"/>
<accession>A0A1E5QIB1</accession>
<feature type="region of interest" description="Disordered" evidence="1">
    <location>
        <begin position="123"/>
        <end position="152"/>
    </location>
</feature>
<organism evidence="2">
    <name type="scientific">Desertifilum tharense IPPAS B-1220</name>
    <dbReference type="NCBI Taxonomy" id="1781255"/>
    <lineage>
        <taxon>Bacteria</taxon>
        <taxon>Bacillati</taxon>
        <taxon>Cyanobacteriota</taxon>
        <taxon>Cyanophyceae</taxon>
        <taxon>Desertifilales</taxon>
        <taxon>Desertifilaceae</taxon>
        <taxon>Desertifilum</taxon>
    </lineage>
</organism>
<reference evidence="2" key="1">
    <citation type="submission" date="2016-09" db="EMBL/GenBank/DDBJ databases">
        <title>Draft genome of thermotolerant cyanobacterium Desertifilum sp. strain IPPAS B-1220.</title>
        <authorList>
            <person name="Sinetova M.A."/>
            <person name="Bolakhan K."/>
            <person name="Zayadan B.K."/>
            <person name="Mironov K.S."/>
            <person name="Ustinova V."/>
            <person name="Kupriyanova E.V."/>
            <person name="Sidorov R.A."/>
            <person name="Skrypnik A.N."/>
            <person name="Gogoleva N.E."/>
            <person name="Gogolev Y.V."/>
            <person name="Los D.A."/>
        </authorList>
    </citation>
    <scope>NUCLEOTIDE SEQUENCE [LARGE SCALE GENOMIC DNA]</scope>
    <source>
        <strain evidence="2">IPPAS B-1220</strain>
    </source>
</reference>
<dbReference type="EMBL" id="MJGC01000066">
    <property type="protein sequence ID" value="OEJ74436.1"/>
    <property type="molecule type" value="Genomic_DNA"/>
</dbReference>
<protein>
    <submittedName>
        <fullName evidence="2">Uncharacterized protein</fullName>
    </submittedName>
</protein>
<dbReference type="RefSeq" id="WP_069967934.1">
    <property type="nucleotide sequence ID" value="NZ_CM124774.1"/>
</dbReference>